<sequence>MTPNLVTFDSSLHWNTYKRDGRLRNEFNLLAKTISSLLNGVDILLVPDLSSVDFFDEIQDLTVDAYRQKANGNELYAIELD</sequence>
<protein>
    <submittedName>
        <fullName evidence="1">Uncharacterized protein</fullName>
    </submittedName>
</protein>
<name>A0A1V9ECG1_9BACT</name>
<evidence type="ECO:0000313" key="2">
    <source>
        <dbReference type="Proteomes" id="UP000192610"/>
    </source>
</evidence>
<dbReference type="EMBL" id="LVXG01000041">
    <property type="protein sequence ID" value="OQP43615.1"/>
    <property type="molecule type" value="Genomic_DNA"/>
</dbReference>
<comment type="caution">
    <text evidence="1">The sequence shown here is derived from an EMBL/GenBank/DDBJ whole genome shotgun (WGS) entry which is preliminary data.</text>
</comment>
<reference evidence="2" key="1">
    <citation type="submission" date="2016-04" db="EMBL/GenBank/DDBJ databases">
        <authorList>
            <person name="Chen L."/>
            <person name="Zhuang W."/>
            <person name="Wang G."/>
        </authorList>
    </citation>
    <scope>NUCLEOTIDE SEQUENCE [LARGE SCALE GENOMIC DNA]</scope>
    <source>
        <strain evidence="2">17621</strain>
    </source>
</reference>
<organism evidence="1 2">
    <name type="scientific">Niastella yeongjuensis</name>
    <dbReference type="NCBI Taxonomy" id="354355"/>
    <lineage>
        <taxon>Bacteria</taxon>
        <taxon>Pseudomonadati</taxon>
        <taxon>Bacteroidota</taxon>
        <taxon>Chitinophagia</taxon>
        <taxon>Chitinophagales</taxon>
        <taxon>Chitinophagaceae</taxon>
        <taxon>Niastella</taxon>
    </lineage>
</organism>
<gene>
    <name evidence="1" type="ORF">A4H97_33865</name>
</gene>
<keyword evidence="2" id="KW-1185">Reference proteome</keyword>
<dbReference type="OrthoDB" id="9953066at2"/>
<proteinExistence type="predicted"/>
<dbReference type="AlphaFoldDB" id="A0A1V9ECG1"/>
<dbReference type="Proteomes" id="UP000192610">
    <property type="component" value="Unassembled WGS sequence"/>
</dbReference>
<evidence type="ECO:0000313" key="1">
    <source>
        <dbReference type="EMBL" id="OQP43615.1"/>
    </source>
</evidence>
<dbReference type="RefSeq" id="WP_081203076.1">
    <property type="nucleotide sequence ID" value="NZ_FOCZ01000011.1"/>
</dbReference>
<accession>A0A1V9ECG1</accession>